<dbReference type="AlphaFoldDB" id="A0A1J3JML1"/>
<evidence type="ECO:0000256" key="6">
    <source>
        <dbReference type="RuleBase" id="RU363132"/>
    </source>
</evidence>
<feature type="region of interest" description="Disordered" evidence="7">
    <location>
        <begin position="101"/>
        <end position="165"/>
    </location>
</feature>
<evidence type="ECO:0000313" key="9">
    <source>
        <dbReference type="EMBL" id="JAU93687.1"/>
    </source>
</evidence>
<dbReference type="InterPro" id="IPR044647">
    <property type="entry name" value="RTNLB17/18/21"/>
</dbReference>
<keyword evidence="5 6" id="KW-0472">Membrane</keyword>
<feature type="region of interest" description="Disordered" evidence="7">
    <location>
        <begin position="400"/>
        <end position="440"/>
    </location>
</feature>
<reference evidence="9" key="1">
    <citation type="submission" date="2016-07" db="EMBL/GenBank/DDBJ databases">
        <title>De novo transcriptome assembly of four accessions of the metal hyperaccumulator plant Noccaea caerulescens.</title>
        <authorList>
            <person name="Blande D."/>
            <person name="Halimaa P."/>
            <person name="Tervahauta A.I."/>
            <person name="Aarts M.G."/>
            <person name="Karenlampi S.O."/>
        </authorList>
    </citation>
    <scope>NUCLEOTIDE SEQUENCE</scope>
</reference>
<dbReference type="GO" id="GO:0005789">
    <property type="term" value="C:endoplasmic reticulum membrane"/>
    <property type="evidence" value="ECO:0007669"/>
    <property type="project" value="UniProtKB-SubCell"/>
</dbReference>
<feature type="transmembrane region" description="Helical" evidence="6">
    <location>
        <begin position="369"/>
        <end position="390"/>
    </location>
</feature>
<dbReference type="Pfam" id="PF02453">
    <property type="entry name" value="Reticulon"/>
    <property type="match status" value="1"/>
</dbReference>
<sequence>MDSTPPSLRSNPRSASRLGRTNNTLIKSPIPSLDLVLSSPKKYDTPYPSPASLNSPSSPVTLREILLLSPSPLRKSRTRLSNRFDMEAAEAVAAARRCKTKGGQNGLLGSASPRNCRRSRRRSEVMVETKEDKETPIVVLTDERTPKPRKQKKTGRSKKEKQSSIPLLPSDLNEEVCHGDLERIRENISDLIMWRDVAKSTLWFGFGCICFLSSCFAKGFHFSVFSAISHAGLLFLGVSFLSNTLRHRLTEEAVRRELKLSEEDVLRIARRLLPFTNLAISKTSELFSGEPATTLKVAPFVLLGAEYGYLITLWRLCAFGFFLSFTVPKLYSCYATQINQKVESAQKRIVEAWGICTHKKFVAGSMITAFWNLTSLKIRVFTVFIIVVVIRYRRQRLQSDSEEEEKHQEQTLPEQQEEAPEEKSPSLTPPQPMEEEQALVVVVAETEEPKKLL</sequence>
<evidence type="ECO:0000256" key="1">
    <source>
        <dbReference type="ARBA" id="ARBA00004477"/>
    </source>
</evidence>
<protein>
    <recommendedName>
        <fullName evidence="6">Reticulon-like protein</fullName>
    </recommendedName>
</protein>
<accession>A0A1J3JML1</accession>
<gene>
    <name evidence="9" type="ORF">MP_TR3170_c0_g1_i1_g.8870</name>
</gene>
<feature type="compositionally biased region" description="Basic and acidic residues" evidence="7">
    <location>
        <begin position="122"/>
        <end position="146"/>
    </location>
</feature>
<evidence type="ECO:0000256" key="3">
    <source>
        <dbReference type="ARBA" id="ARBA00022824"/>
    </source>
</evidence>
<feature type="domain" description="Reticulon" evidence="8">
    <location>
        <begin position="188"/>
        <end position="349"/>
    </location>
</feature>
<evidence type="ECO:0000256" key="7">
    <source>
        <dbReference type="SAM" id="MobiDB-lite"/>
    </source>
</evidence>
<organism evidence="9">
    <name type="scientific">Noccaea caerulescens</name>
    <name type="common">Alpine penny-cress</name>
    <name type="synonym">Thlaspi caerulescens</name>
    <dbReference type="NCBI Taxonomy" id="107243"/>
    <lineage>
        <taxon>Eukaryota</taxon>
        <taxon>Viridiplantae</taxon>
        <taxon>Streptophyta</taxon>
        <taxon>Embryophyta</taxon>
        <taxon>Tracheophyta</taxon>
        <taxon>Spermatophyta</taxon>
        <taxon>Magnoliopsida</taxon>
        <taxon>eudicotyledons</taxon>
        <taxon>Gunneridae</taxon>
        <taxon>Pentapetalae</taxon>
        <taxon>rosids</taxon>
        <taxon>malvids</taxon>
        <taxon>Brassicales</taxon>
        <taxon>Brassicaceae</taxon>
        <taxon>Coluteocarpeae</taxon>
        <taxon>Noccaea</taxon>
    </lineage>
</organism>
<dbReference type="PANTHER" id="PTHR46626">
    <property type="entry name" value="RETICULON-LIKE PROTEIN B17"/>
    <property type="match status" value="1"/>
</dbReference>
<name>A0A1J3JML1_NOCCA</name>
<keyword evidence="2 6" id="KW-0812">Transmembrane</keyword>
<comment type="subcellular location">
    <subcellularLocation>
        <location evidence="1 6">Endoplasmic reticulum membrane</location>
        <topology evidence="1 6">Multi-pass membrane protein</topology>
    </subcellularLocation>
</comment>
<evidence type="ECO:0000259" key="8">
    <source>
        <dbReference type="PROSITE" id="PS50845"/>
    </source>
</evidence>
<dbReference type="InterPro" id="IPR003388">
    <property type="entry name" value="Reticulon"/>
</dbReference>
<keyword evidence="4 6" id="KW-1133">Transmembrane helix</keyword>
<evidence type="ECO:0000256" key="4">
    <source>
        <dbReference type="ARBA" id="ARBA00022989"/>
    </source>
</evidence>
<feature type="compositionally biased region" description="Basic residues" evidence="7">
    <location>
        <begin position="147"/>
        <end position="159"/>
    </location>
</feature>
<feature type="transmembrane region" description="Helical" evidence="6">
    <location>
        <begin position="227"/>
        <end position="245"/>
    </location>
</feature>
<keyword evidence="3 6" id="KW-0256">Endoplasmic reticulum</keyword>
<feature type="transmembrane region" description="Helical" evidence="6">
    <location>
        <begin position="307"/>
        <end position="327"/>
    </location>
</feature>
<evidence type="ECO:0000256" key="2">
    <source>
        <dbReference type="ARBA" id="ARBA00022692"/>
    </source>
</evidence>
<proteinExistence type="predicted"/>
<feature type="compositionally biased region" description="Polar residues" evidence="7">
    <location>
        <begin position="1"/>
        <end position="26"/>
    </location>
</feature>
<dbReference type="EMBL" id="GEVM01012251">
    <property type="protein sequence ID" value="JAU93687.1"/>
    <property type="molecule type" value="Transcribed_RNA"/>
</dbReference>
<dbReference type="PANTHER" id="PTHR46626:SF8">
    <property type="entry name" value="RETICULON-LIKE PROTEIN B18"/>
    <property type="match status" value="1"/>
</dbReference>
<evidence type="ECO:0000256" key="5">
    <source>
        <dbReference type="ARBA" id="ARBA00023136"/>
    </source>
</evidence>
<feature type="region of interest" description="Disordered" evidence="7">
    <location>
        <begin position="1"/>
        <end position="58"/>
    </location>
</feature>
<dbReference type="PROSITE" id="PS50845">
    <property type="entry name" value="RETICULON"/>
    <property type="match status" value="1"/>
</dbReference>